<dbReference type="RefSeq" id="WP_044236125.1">
    <property type="nucleotide sequence ID" value="NZ_ASRX01000005.1"/>
</dbReference>
<evidence type="ECO:0000313" key="1">
    <source>
        <dbReference type="EMBL" id="EYF08176.1"/>
    </source>
</evidence>
<dbReference type="EMBL" id="ASRX01000005">
    <property type="protein sequence ID" value="EYF08176.1"/>
    <property type="molecule type" value="Genomic_DNA"/>
</dbReference>
<protein>
    <submittedName>
        <fullName evidence="1">Uncharacterized protein</fullName>
    </submittedName>
</protein>
<evidence type="ECO:0000313" key="2">
    <source>
        <dbReference type="Proteomes" id="UP000019678"/>
    </source>
</evidence>
<name>A0A017THV1_9BACT</name>
<reference evidence="1 2" key="1">
    <citation type="submission" date="2013-05" db="EMBL/GenBank/DDBJ databases">
        <title>Genome assembly of Chondromyces apiculatus DSM 436.</title>
        <authorList>
            <person name="Sharma G."/>
            <person name="Khatri I."/>
            <person name="Kaur C."/>
            <person name="Mayilraj S."/>
            <person name="Subramanian S."/>
        </authorList>
    </citation>
    <scope>NUCLEOTIDE SEQUENCE [LARGE SCALE GENOMIC DNA]</scope>
    <source>
        <strain evidence="1 2">DSM 436</strain>
    </source>
</reference>
<proteinExistence type="predicted"/>
<sequence length="64" mass="6942">MALYGASFQARVVINMALLSLKLLVPKDAHYPVSLCVTQEQAQHFLAAKRAALELAGRDDDSQG</sequence>
<gene>
    <name evidence="1" type="ORF">CAP_5936</name>
</gene>
<organism evidence="1 2">
    <name type="scientific">Chondromyces apiculatus DSM 436</name>
    <dbReference type="NCBI Taxonomy" id="1192034"/>
    <lineage>
        <taxon>Bacteria</taxon>
        <taxon>Pseudomonadati</taxon>
        <taxon>Myxococcota</taxon>
        <taxon>Polyangia</taxon>
        <taxon>Polyangiales</taxon>
        <taxon>Polyangiaceae</taxon>
        <taxon>Chondromyces</taxon>
    </lineage>
</organism>
<accession>A0A017THV1</accession>
<dbReference type="AlphaFoldDB" id="A0A017THV1"/>
<dbReference type="Proteomes" id="UP000019678">
    <property type="component" value="Unassembled WGS sequence"/>
</dbReference>
<keyword evidence="2" id="KW-1185">Reference proteome</keyword>
<comment type="caution">
    <text evidence="1">The sequence shown here is derived from an EMBL/GenBank/DDBJ whole genome shotgun (WGS) entry which is preliminary data.</text>
</comment>